<dbReference type="Proteomes" id="UP000192927">
    <property type="component" value="Unassembled WGS sequence"/>
</dbReference>
<dbReference type="PANTHER" id="PTHR42104">
    <property type="entry name" value="EXTRACELLULAR GUANYL-SPECIFIC RIBONUCLEASE RNTA (AFU_ORTHOLOGUE AFUA_4G03230)"/>
    <property type="match status" value="1"/>
</dbReference>
<evidence type="ECO:0000256" key="4">
    <source>
        <dbReference type="ARBA" id="ARBA00022759"/>
    </source>
</evidence>
<keyword evidence="3" id="KW-0540">Nuclease</keyword>
<evidence type="ECO:0000256" key="1">
    <source>
        <dbReference type="ARBA" id="ARBA00009006"/>
    </source>
</evidence>
<dbReference type="EMBL" id="FWEW01003236">
    <property type="protein sequence ID" value="SLM39013.1"/>
    <property type="molecule type" value="Genomic_DNA"/>
</dbReference>
<dbReference type="GO" id="GO:0003723">
    <property type="term" value="F:RNA binding"/>
    <property type="evidence" value="ECO:0007669"/>
    <property type="project" value="InterPro"/>
</dbReference>
<sequence>MAEIYYEPSGCDCDGTEYTSDDINNAATAALKLASEGQTLGRDKYPHAYNDYEHFSFQHAVKPYLEFPIVSGETYDGSSPGADRVVIGSIAEDYSSAVYCAVITHDGQRKNGFAECRDDTVNLRGKGRDVKVKKEGKARKLIDKIEL</sequence>
<dbReference type="GO" id="GO:0016787">
    <property type="term" value="F:hydrolase activity"/>
    <property type="evidence" value="ECO:0007669"/>
    <property type="project" value="UniProtKB-KW"/>
</dbReference>
<proteinExistence type="inferred from homology"/>
<keyword evidence="10" id="KW-1185">Reference proteome</keyword>
<organism evidence="9 10">
    <name type="scientific">Lasallia pustulata</name>
    <dbReference type="NCBI Taxonomy" id="136370"/>
    <lineage>
        <taxon>Eukaryota</taxon>
        <taxon>Fungi</taxon>
        <taxon>Dikarya</taxon>
        <taxon>Ascomycota</taxon>
        <taxon>Pezizomycotina</taxon>
        <taxon>Lecanoromycetes</taxon>
        <taxon>OSLEUM clade</taxon>
        <taxon>Umbilicariomycetidae</taxon>
        <taxon>Umbilicariales</taxon>
        <taxon>Umbilicariaceae</taxon>
        <taxon>Lasallia</taxon>
    </lineage>
</organism>
<dbReference type="PANTHER" id="PTHR42104:SF1">
    <property type="entry name" value="EXTRACELLULAR GUANYL-SPECIFIC RIBONUCLEASE RNTA (AFU_ORTHOLOGUE AFUA_4G03230)"/>
    <property type="match status" value="1"/>
</dbReference>
<keyword evidence="7" id="KW-0456">Lyase</keyword>
<dbReference type="InterPro" id="IPR016191">
    <property type="entry name" value="Ribonuclease/ribotoxin"/>
</dbReference>
<dbReference type="Pfam" id="PF00545">
    <property type="entry name" value="Ribonuclease"/>
    <property type="match status" value="1"/>
</dbReference>
<accession>A0A1W5D7B7</accession>
<keyword evidence="5" id="KW-0378">Hydrolase</keyword>
<keyword evidence="4" id="KW-0255">Endonuclease</keyword>
<dbReference type="AlphaFoldDB" id="A0A1W5D7B7"/>
<dbReference type="SUPFAM" id="SSF53933">
    <property type="entry name" value="Microbial ribonucleases"/>
    <property type="match status" value="1"/>
</dbReference>
<comment type="similarity">
    <text evidence="1">Belongs to the ribonuclease N1/T1 family.</text>
</comment>
<evidence type="ECO:0000256" key="5">
    <source>
        <dbReference type="ARBA" id="ARBA00022801"/>
    </source>
</evidence>
<comment type="catalytic activity">
    <reaction evidence="8">
        <text>[RNA] containing guanosine + H2O = an [RNA fragment]-3'-guanosine-3'-phosphate + a 5'-hydroxy-ribonucleotide-3'-[RNA fragment].</text>
        <dbReference type="EC" id="4.6.1.24"/>
    </reaction>
</comment>
<evidence type="ECO:0000256" key="8">
    <source>
        <dbReference type="ARBA" id="ARBA00034015"/>
    </source>
</evidence>
<reference evidence="10" key="1">
    <citation type="submission" date="2017-03" db="EMBL/GenBank/DDBJ databases">
        <authorList>
            <person name="Sharma R."/>
            <person name="Thines M."/>
        </authorList>
    </citation>
    <scope>NUCLEOTIDE SEQUENCE [LARGE SCALE GENOMIC DNA]</scope>
</reference>
<evidence type="ECO:0000256" key="2">
    <source>
        <dbReference type="ARBA" id="ARBA00012549"/>
    </source>
</evidence>
<evidence type="ECO:0000256" key="7">
    <source>
        <dbReference type="ARBA" id="ARBA00023239"/>
    </source>
</evidence>
<dbReference type="Gene3D" id="3.10.450.30">
    <property type="entry name" value="Microbial ribonucleases"/>
    <property type="match status" value="1"/>
</dbReference>
<name>A0A1W5D7B7_9LECA</name>
<evidence type="ECO:0000256" key="3">
    <source>
        <dbReference type="ARBA" id="ARBA00022722"/>
    </source>
</evidence>
<keyword evidence="6" id="KW-1015">Disulfide bond</keyword>
<dbReference type="EC" id="4.6.1.24" evidence="2"/>
<evidence type="ECO:0000313" key="10">
    <source>
        <dbReference type="Proteomes" id="UP000192927"/>
    </source>
</evidence>
<dbReference type="GO" id="GO:0046589">
    <property type="term" value="F:ribonuclease T1 activity"/>
    <property type="evidence" value="ECO:0007669"/>
    <property type="project" value="UniProtKB-EC"/>
</dbReference>
<dbReference type="InterPro" id="IPR000026">
    <property type="entry name" value="N1-like"/>
</dbReference>
<evidence type="ECO:0000256" key="6">
    <source>
        <dbReference type="ARBA" id="ARBA00023157"/>
    </source>
</evidence>
<evidence type="ECO:0000313" key="9">
    <source>
        <dbReference type="EMBL" id="SLM39013.1"/>
    </source>
</evidence>
<protein>
    <recommendedName>
        <fullName evidence="2">ribonuclease T1</fullName>
        <ecNumber evidence="2">4.6.1.24</ecNumber>
    </recommendedName>
</protein>